<sequence length="84" mass="9320">MDDPLQHNDVVHASAFADLLGNLVRARGYQVFLSRHDVAQAEFLRRKFSAGGVPCTTVHMLGRGESDVDVAIRQFQTEAHERSA</sequence>
<accession>A0AAP5BJF5</accession>
<name>A0AAP5BJF5_9BURK</name>
<evidence type="ECO:0000313" key="3">
    <source>
        <dbReference type="Proteomes" id="UP001209412"/>
    </source>
</evidence>
<comment type="caution">
    <text evidence="2">The sequence shown here is derived from an EMBL/GenBank/DDBJ whole genome shotgun (WGS) entry which is preliminary data.</text>
</comment>
<dbReference type="EMBL" id="JAMXWF010000043">
    <property type="protein sequence ID" value="MDQ6412438.1"/>
    <property type="molecule type" value="Genomic_DNA"/>
</dbReference>
<dbReference type="EMBL" id="JAPKHW010000043">
    <property type="protein sequence ID" value="MCX4150623.1"/>
    <property type="molecule type" value="Genomic_DNA"/>
</dbReference>
<evidence type="ECO:0000313" key="1">
    <source>
        <dbReference type="EMBL" id="MCX4150623.1"/>
    </source>
</evidence>
<protein>
    <submittedName>
        <fullName evidence="2">Uncharacterized protein</fullName>
    </submittedName>
</protein>
<dbReference type="Proteomes" id="UP001209412">
    <property type="component" value="Unassembled WGS sequence"/>
</dbReference>
<gene>
    <name evidence="2" type="ORF">NIE36_35515</name>
    <name evidence="1" type="ORF">OSB80_35600</name>
</gene>
<evidence type="ECO:0000313" key="2">
    <source>
        <dbReference type="EMBL" id="MDQ6412438.1"/>
    </source>
</evidence>
<organism evidence="2 4">
    <name type="scientific">Paraburkholderia madseniana</name>
    <dbReference type="NCBI Taxonomy" id="2599607"/>
    <lineage>
        <taxon>Bacteria</taxon>
        <taxon>Pseudomonadati</taxon>
        <taxon>Pseudomonadota</taxon>
        <taxon>Betaproteobacteria</taxon>
        <taxon>Burkholderiales</taxon>
        <taxon>Burkholderiaceae</taxon>
        <taxon>Paraburkholderia</taxon>
    </lineage>
</organism>
<keyword evidence="3" id="KW-1185">Reference proteome</keyword>
<evidence type="ECO:0000313" key="4">
    <source>
        <dbReference type="Proteomes" id="UP001242288"/>
    </source>
</evidence>
<dbReference type="RefSeq" id="WP_266261228.1">
    <property type="nucleotide sequence ID" value="NZ_JAMXWF010000043.1"/>
</dbReference>
<dbReference type="AlphaFoldDB" id="A0AAP5BJF5"/>
<proteinExistence type="predicted"/>
<dbReference type="Proteomes" id="UP001242288">
    <property type="component" value="Unassembled WGS sequence"/>
</dbReference>
<reference evidence="2" key="1">
    <citation type="submission" date="2022-06" db="EMBL/GenBank/DDBJ databases">
        <title>PHB producers.</title>
        <authorList>
            <person name="Besaury L."/>
        </authorList>
    </citation>
    <scope>NUCLEOTIDE SEQUENCE</scope>
    <source>
        <strain evidence="2 3">SEWS6</strain>
    </source>
</reference>